<protein>
    <submittedName>
        <fullName evidence="1">Uncharacterized protein</fullName>
    </submittedName>
</protein>
<comment type="caution">
    <text evidence="1">The sequence shown here is derived from an EMBL/GenBank/DDBJ whole genome shotgun (WGS) entry which is preliminary data.</text>
</comment>
<organism evidence="1">
    <name type="scientific">bioreactor metagenome</name>
    <dbReference type="NCBI Taxonomy" id="1076179"/>
    <lineage>
        <taxon>unclassified sequences</taxon>
        <taxon>metagenomes</taxon>
        <taxon>ecological metagenomes</taxon>
    </lineage>
</organism>
<sequence length="82" mass="8693">MQGAARQVLGQRGKAVLNGFAGLIPHNGRAAARAVFIQQCLCFALQCRLLAGAQLFGKQGCLPQRAVSKFAADDRPNAADRL</sequence>
<dbReference type="EMBL" id="VSSQ01103891">
    <property type="protein sequence ID" value="MPN44631.1"/>
    <property type="molecule type" value="Genomic_DNA"/>
</dbReference>
<proteinExistence type="predicted"/>
<dbReference type="AlphaFoldDB" id="A0A645I005"/>
<gene>
    <name evidence="1" type="ORF">SDC9_192196</name>
</gene>
<evidence type="ECO:0000313" key="1">
    <source>
        <dbReference type="EMBL" id="MPN44631.1"/>
    </source>
</evidence>
<name>A0A645I005_9ZZZZ</name>
<reference evidence="1" key="1">
    <citation type="submission" date="2019-08" db="EMBL/GenBank/DDBJ databases">
        <authorList>
            <person name="Kucharzyk K."/>
            <person name="Murdoch R.W."/>
            <person name="Higgins S."/>
            <person name="Loffler F."/>
        </authorList>
    </citation>
    <scope>NUCLEOTIDE SEQUENCE</scope>
</reference>
<accession>A0A645I005</accession>